<accession>A0ABY4M7B4</accession>
<sequence>MTSDTQTTTVTDHSSAEEYSEYLQGLTPTVRNLVSAAVALARIDELGWAPRSGYPGSDV</sequence>
<dbReference type="EMBL" id="CP086322">
    <property type="protein sequence ID" value="UQA93669.1"/>
    <property type="molecule type" value="Genomic_DNA"/>
</dbReference>
<keyword evidence="2" id="KW-1185">Reference proteome</keyword>
<evidence type="ECO:0000313" key="1">
    <source>
        <dbReference type="EMBL" id="UQA93669.1"/>
    </source>
</evidence>
<protein>
    <submittedName>
        <fullName evidence="1">Uncharacterized protein</fullName>
    </submittedName>
</protein>
<dbReference type="Proteomes" id="UP000830115">
    <property type="component" value="Chromosome"/>
</dbReference>
<organism evidence="1 2">
    <name type="scientific">Streptomyces halobius</name>
    <dbReference type="NCBI Taxonomy" id="2879846"/>
    <lineage>
        <taxon>Bacteria</taxon>
        <taxon>Bacillati</taxon>
        <taxon>Actinomycetota</taxon>
        <taxon>Actinomycetes</taxon>
        <taxon>Kitasatosporales</taxon>
        <taxon>Streptomycetaceae</taxon>
        <taxon>Streptomyces</taxon>
    </lineage>
</organism>
<gene>
    <name evidence="1" type="ORF">K9S39_19015</name>
</gene>
<reference evidence="1" key="1">
    <citation type="submission" date="2021-10" db="EMBL/GenBank/DDBJ databases">
        <title>Streptomyces nigrumlapis sp.nov.,an antimicrobial producing actinobacterium isolated from Black Gobi rocks.</title>
        <authorList>
            <person name="Wen Y."/>
            <person name="Zhang W."/>
            <person name="Liu X.G."/>
        </authorList>
    </citation>
    <scope>NUCLEOTIDE SEQUENCE</scope>
    <source>
        <strain evidence="1">ST13-2-2</strain>
    </source>
</reference>
<evidence type="ECO:0000313" key="2">
    <source>
        <dbReference type="Proteomes" id="UP000830115"/>
    </source>
</evidence>
<proteinExistence type="predicted"/>
<dbReference type="RefSeq" id="WP_248864545.1">
    <property type="nucleotide sequence ID" value="NZ_CP086322.1"/>
</dbReference>
<name>A0ABY4M7B4_9ACTN</name>